<organism evidence="3 4">
    <name type="scientific">Frigoriglobus tundricola</name>
    <dbReference type="NCBI Taxonomy" id="2774151"/>
    <lineage>
        <taxon>Bacteria</taxon>
        <taxon>Pseudomonadati</taxon>
        <taxon>Planctomycetota</taxon>
        <taxon>Planctomycetia</taxon>
        <taxon>Gemmatales</taxon>
        <taxon>Gemmataceae</taxon>
        <taxon>Frigoriglobus</taxon>
    </lineage>
</organism>
<accession>A0A6M5YG81</accession>
<dbReference type="SUPFAM" id="SSF48695">
    <property type="entry name" value="Multiheme cytochromes"/>
    <property type="match status" value="1"/>
</dbReference>
<sequence length="585" mass="64280">MTTEQSRRAGRVVGLAGMFAGLALGLLAAASPERTAAAAVPSAQPKEIPNPPSTDHKYVGAVVCQGCHNEKDPKENPAYLATKGYEFIRLWENRVWGVHDLHSTAYKNLLTDRTVKNKKDAPNKTAQKMEDNLRRFRGESYTVATDKACLACHASVRRQVSDAAPASKWTAAESFSIADGVGCEMCHGQGSGYQQKHQESQEIVNPDPDGPERSVDWREWPPAEKKKWGLVDLRNPVEATTQCASCHVGNTRDGRFVTHEMFAAGHPPLPPLDLIAYTREQPRHWGLPAEMPYLTGLVKKNPKKAEDVFHIRKGESHVARRFVESAVATLRASVVLGGQLASEAKDDGMDFAAFDCASCHHNLKYPSDRQARGYVGKPGRPLFRPAAFELTKVIIGHAAEMEGGADLKASLSELIAAEQKLATAFTNKTYGDGPKVKEATDELQKWSEDALKKLAAVRYTPAATQGLLAKVVEAAEKPVADPEVAQLYTWAFETLVLDLIPPTKDKEGKLKPPPEVATLRDKLKTTVVTRLRPDALFHYEVEGGVPGPNRQPVDERIGARMKLFYSFDDAVFRKAFQDVLPLPKP</sequence>
<dbReference type="InterPro" id="IPR023155">
    <property type="entry name" value="Cyt_c-552/4"/>
</dbReference>
<dbReference type="Gene3D" id="1.10.1130.10">
    <property type="entry name" value="Flavocytochrome C3, Chain A"/>
    <property type="match status" value="1"/>
</dbReference>
<dbReference type="EMBL" id="CP053452">
    <property type="protein sequence ID" value="QJW93037.1"/>
    <property type="molecule type" value="Genomic_DNA"/>
</dbReference>
<evidence type="ECO:0000313" key="3">
    <source>
        <dbReference type="EMBL" id="QJW93037.1"/>
    </source>
</evidence>
<dbReference type="KEGG" id="ftj:FTUN_0537"/>
<dbReference type="InterPro" id="IPR036280">
    <property type="entry name" value="Multihaem_cyt_sf"/>
</dbReference>
<protein>
    <recommendedName>
        <fullName evidence="2">Cytochrome c-552/4 domain-containing protein</fullName>
    </recommendedName>
</protein>
<dbReference type="InterPro" id="IPR051829">
    <property type="entry name" value="Multiheme_Cytochr_ET"/>
</dbReference>
<proteinExistence type="predicted"/>
<evidence type="ECO:0000313" key="4">
    <source>
        <dbReference type="Proteomes" id="UP000503447"/>
    </source>
</evidence>
<evidence type="ECO:0000259" key="2">
    <source>
        <dbReference type="Pfam" id="PF13435"/>
    </source>
</evidence>
<dbReference type="PANTHER" id="PTHR35038">
    <property type="entry name" value="DISSIMILATORY SULFITE REDUCTASE SIRA"/>
    <property type="match status" value="1"/>
</dbReference>
<keyword evidence="4" id="KW-1185">Reference proteome</keyword>
<evidence type="ECO:0000256" key="1">
    <source>
        <dbReference type="ARBA" id="ARBA00022729"/>
    </source>
</evidence>
<dbReference type="AlphaFoldDB" id="A0A6M5YG81"/>
<dbReference type="RefSeq" id="WP_171469314.1">
    <property type="nucleotide sequence ID" value="NZ_CP053452.2"/>
</dbReference>
<dbReference type="Proteomes" id="UP000503447">
    <property type="component" value="Chromosome"/>
</dbReference>
<reference evidence="4" key="1">
    <citation type="submission" date="2020-05" db="EMBL/GenBank/DDBJ databases">
        <title>Frigoriglobus tundricola gen. nov., sp. nov., a psychrotolerant cellulolytic planctomycete of the family Gemmataceae with two divergent copies of 16S rRNA gene.</title>
        <authorList>
            <person name="Kulichevskaya I.S."/>
            <person name="Ivanova A.A."/>
            <person name="Naumoff D.G."/>
            <person name="Beletsky A.V."/>
            <person name="Rijpstra W.I.C."/>
            <person name="Sinninghe Damste J.S."/>
            <person name="Mardanov A.V."/>
            <person name="Ravin N.V."/>
            <person name="Dedysh S.N."/>
        </authorList>
    </citation>
    <scope>NUCLEOTIDE SEQUENCE [LARGE SCALE GENOMIC DNA]</scope>
    <source>
        <strain evidence="4">PL17</strain>
    </source>
</reference>
<gene>
    <name evidence="3" type="ORF">FTUN_0537</name>
</gene>
<feature type="domain" description="Cytochrome c-552/4" evidence="2">
    <location>
        <begin position="124"/>
        <end position="188"/>
    </location>
</feature>
<keyword evidence="1" id="KW-0732">Signal</keyword>
<dbReference type="Pfam" id="PF13435">
    <property type="entry name" value="Cytochrome_C554"/>
    <property type="match status" value="1"/>
</dbReference>
<name>A0A6M5YG81_9BACT</name>